<dbReference type="EMBL" id="NQKL01000014">
    <property type="protein sequence ID" value="OZY40611.1"/>
    <property type="molecule type" value="Genomic_DNA"/>
</dbReference>
<dbReference type="RefSeq" id="WP_095008779.1">
    <property type="nucleotide sequence ID" value="NZ_NQKL01000014.1"/>
</dbReference>
<organism evidence="1 2">
    <name type="scientific">Pseudomonas fragi</name>
    <dbReference type="NCBI Taxonomy" id="296"/>
    <lineage>
        <taxon>Bacteria</taxon>
        <taxon>Pseudomonadati</taxon>
        <taxon>Pseudomonadota</taxon>
        <taxon>Gammaproteobacteria</taxon>
        <taxon>Pseudomonadales</taxon>
        <taxon>Pseudomonadaceae</taxon>
        <taxon>Pseudomonas</taxon>
    </lineage>
</organism>
<evidence type="ECO:0000313" key="2">
    <source>
        <dbReference type="Proteomes" id="UP000216113"/>
    </source>
</evidence>
<dbReference type="Proteomes" id="UP000216113">
    <property type="component" value="Unassembled WGS sequence"/>
</dbReference>
<protein>
    <submittedName>
        <fullName evidence="1">Uncharacterized protein</fullName>
    </submittedName>
</protein>
<reference evidence="1 2" key="1">
    <citation type="submission" date="2017-08" db="EMBL/GenBank/DDBJ databases">
        <title>Genomic and metabolic characterisation of spoilage-associated Pseudomonas species.</title>
        <authorList>
            <person name="Stanborough T."/>
            <person name="Fegan N."/>
            <person name="Powell S.M."/>
            <person name="Singh T."/>
            <person name="Tamplin M.L."/>
            <person name="Chandry P.S."/>
        </authorList>
    </citation>
    <scope>NUCLEOTIDE SEQUENCE [LARGE SCALE GENOMIC DNA]</scope>
    <source>
        <strain evidence="1 2">F1820</strain>
    </source>
</reference>
<proteinExistence type="predicted"/>
<comment type="caution">
    <text evidence="1">The sequence shown here is derived from an EMBL/GenBank/DDBJ whole genome shotgun (WGS) entry which is preliminary data.</text>
</comment>
<sequence>MEFLIGVAVTCLVIFGISIFLKTNKFNKLTLLPFVNWCSKYQAAEDHDRIGMARALVLQTFHLAVDLGVLTVEEKQELGKESMKEDPTILVNAWLESALQIVEQELSVIELGNSEARMVGVLMLVTLKGVNPQRDLQNFLQRFNH</sequence>
<name>A0A266LRD2_PSEFR</name>
<accession>A0A266LRD2</accession>
<evidence type="ECO:0000313" key="1">
    <source>
        <dbReference type="EMBL" id="OZY40611.1"/>
    </source>
</evidence>
<dbReference type="AlphaFoldDB" id="A0A266LRD2"/>
<gene>
    <name evidence="1" type="ORF">CJF43_17400</name>
</gene>